<keyword evidence="1" id="KW-0862">Zinc</keyword>
<dbReference type="Gene3D" id="2.120.10.30">
    <property type="entry name" value="TolB, C-terminal domain"/>
    <property type="match status" value="1"/>
</dbReference>
<dbReference type="GO" id="GO:0008270">
    <property type="term" value="F:zinc ion binding"/>
    <property type="evidence" value="ECO:0007669"/>
    <property type="project" value="UniProtKB-KW"/>
</dbReference>
<reference evidence="3" key="2">
    <citation type="journal article" date="2021" name="Genome Biol. Evol.">
        <title>Developing a high-quality reference genome for a parasitic bivalve with doubly uniparental inheritance (Bivalvia: Unionida).</title>
        <authorList>
            <person name="Smith C.H."/>
        </authorList>
    </citation>
    <scope>NUCLEOTIDE SEQUENCE</scope>
    <source>
        <strain evidence="3">CHS0354</strain>
        <tissue evidence="3">Mantle</tissue>
    </source>
</reference>
<organism evidence="3 4">
    <name type="scientific">Potamilus streckersoni</name>
    <dbReference type="NCBI Taxonomy" id="2493646"/>
    <lineage>
        <taxon>Eukaryota</taxon>
        <taxon>Metazoa</taxon>
        <taxon>Spiralia</taxon>
        <taxon>Lophotrochozoa</taxon>
        <taxon>Mollusca</taxon>
        <taxon>Bivalvia</taxon>
        <taxon>Autobranchia</taxon>
        <taxon>Heteroconchia</taxon>
        <taxon>Palaeoheterodonta</taxon>
        <taxon>Unionida</taxon>
        <taxon>Unionoidea</taxon>
        <taxon>Unionidae</taxon>
        <taxon>Ambleminae</taxon>
        <taxon>Lampsilini</taxon>
        <taxon>Potamilus</taxon>
    </lineage>
</organism>
<protein>
    <recommendedName>
        <fullName evidence="2">B box-type domain-containing protein</fullName>
    </recommendedName>
</protein>
<dbReference type="PANTHER" id="PTHR24104:SF25">
    <property type="entry name" value="PROTEIN LIN-41"/>
    <property type="match status" value="1"/>
</dbReference>
<dbReference type="InterPro" id="IPR011042">
    <property type="entry name" value="6-blade_b-propeller_TolB-like"/>
</dbReference>
<dbReference type="SUPFAM" id="SSF57845">
    <property type="entry name" value="B-box zinc-binding domain"/>
    <property type="match status" value="1"/>
</dbReference>
<dbReference type="AlphaFoldDB" id="A0AAE0VPQ3"/>
<proteinExistence type="predicted"/>
<dbReference type="InterPro" id="IPR000315">
    <property type="entry name" value="Znf_B-box"/>
</dbReference>
<keyword evidence="1" id="KW-0479">Metal-binding</keyword>
<dbReference type="EMBL" id="JAEAOA010000307">
    <property type="protein sequence ID" value="KAK3584642.1"/>
    <property type="molecule type" value="Genomic_DNA"/>
</dbReference>
<evidence type="ECO:0000256" key="1">
    <source>
        <dbReference type="PROSITE-ProRule" id="PRU00024"/>
    </source>
</evidence>
<reference evidence="3" key="3">
    <citation type="submission" date="2023-05" db="EMBL/GenBank/DDBJ databases">
        <authorList>
            <person name="Smith C.H."/>
        </authorList>
    </citation>
    <scope>NUCLEOTIDE SEQUENCE</scope>
    <source>
        <strain evidence="3">CHS0354</strain>
        <tissue evidence="3">Mantle</tissue>
    </source>
</reference>
<dbReference type="SUPFAM" id="SSF101898">
    <property type="entry name" value="NHL repeat"/>
    <property type="match status" value="1"/>
</dbReference>
<dbReference type="InterPro" id="IPR050952">
    <property type="entry name" value="TRIM-NHL_E3_ligases"/>
</dbReference>
<evidence type="ECO:0000259" key="2">
    <source>
        <dbReference type="PROSITE" id="PS50119"/>
    </source>
</evidence>
<feature type="domain" description="B box-type" evidence="2">
    <location>
        <begin position="12"/>
        <end position="54"/>
    </location>
</feature>
<name>A0AAE0VPQ3_9BIVA</name>
<evidence type="ECO:0000313" key="3">
    <source>
        <dbReference type="EMBL" id="KAK3584642.1"/>
    </source>
</evidence>
<dbReference type="PANTHER" id="PTHR24104">
    <property type="entry name" value="E3 UBIQUITIN-PROTEIN LIGASE NHLRC1-RELATED"/>
    <property type="match status" value="1"/>
</dbReference>
<dbReference type="GO" id="GO:0043161">
    <property type="term" value="P:proteasome-mediated ubiquitin-dependent protein catabolic process"/>
    <property type="evidence" value="ECO:0007669"/>
    <property type="project" value="TreeGrafter"/>
</dbReference>
<keyword evidence="4" id="KW-1185">Reference proteome</keyword>
<gene>
    <name evidence="3" type="ORF">CHS0354_003929</name>
</gene>
<evidence type="ECO:0000313" key="4">
    <source>
        <dbReference type="Proteomes" id="UP001195483"/>
    </source>
</evidence>
<keyword evidence="1" id="KW-0863">Zinc-finger</keyword>
<comment type="caution">
    <text evidence="3">The sequence shown here is derived from an EMBL/GenBank/DDBJ whole genome shotgun (WGS) entry which is preliminary data.</text>
</comment>
<reference evidence="3" key="1">
    <citation type="journal article" date="2021" name="Genome Biol. Evol.">
        <title>A High-Quality Reference Genome for a Parasitic Bivalve with Doubly Uniparental Inheritance (Bivalvia: Unionida).</title>
        <authorList>
            <person name="Smith C.H."/>
        </authorList>
    </citation>
    <scope>NUCLEOTIDE SEQUENCE</scope>
    <source>
        <strain evidence="3">CHS0354</strain>
    </source>
</reference>
<dbReference type="Proteomes" id="UP001195483">
    <property type="component" value="Unassembled WGS sequence"/>
</dbReference>
<dbReference type="PROSITE" id="PS50119">
    <property type="entry name" value="ZF_BBOX"/>
    <property type="match status" value="1"/>
</dbReference>
<dbReference type="GO" id="GO:0000209">
    <property type="term" value="P:protein polyubiquitination"/>
    <property type="evidence" value="ECO:0007669"/>
    <property type="project" value="TreeGrafter"/>
</dbReference>
<dbReference type="GO" id="GO:0061630">
    <property type="term" value="F:ubiquitin protein ligase activity"/>
    <property type="evidence" value="ECO:0007669"/>
    <property type="project" value="TreeGrafter"/>
</dbReference>
<sequence>METDSNTLVRFVEGLRCVEHNDKEMELYCTTHNAACCAKCSSLYHRTCDEVLELNANVTNLLKDINPPKIMEEMLKFQGHLSTFLDMNKANISSLKSQGNNPYYRGIAHLHGGEIVLADTNNNTCCLYDSSYNFITMYSLHFSPYDISLIDDNEVAVTMPLQNTVQFLSIKDHLFKDTARVTTRYECDGVATVNKMEIVVAGHCGDNDLVTKCYWSLISTNGKENFHNEFDCPRTTQAYIALNTCKSRVYISVCGGHAVYCFGLIDVRHYFIYKANNLTYPLGVAVDMEDNIYVVGCHLDNINKLAPDGTILQVISSGIPNKPNRISFNANQDQFILTNNSKCKSLHYFTHK</sequence>
<accession>A0AAE0VPQ3</accession>